<keyword evidence="16" id="KW-1185">Reference proteome</keyword>
<protein>
    <recommendedName>
        <fullName evidence="5">protein xylosyltransferase</fullName>
        <ecNumber evidence="5">2.4.2.26</ecNumber>
    </recommendedName>
</protein>
<dbReference type="GO" id="GO:0015012">
    <property type="term" value="P:heparan sulfate proteoglycan biosynthetic process"/>
    <property type="evidence" value="ECO:0000318"/>
    <property type="project" value="GO_Central"/>
</dbReference>
<accession>F0ZAL2</accession>
<gene>
    <name evidence="15" type="ORF">DICPUDRAFT_96706</name>
</gene>
<evidence type="ECO:0000256" key="1">
    <source>
        <dbReference type="ARBA" id="ARBA00004323"/>
    </source>
</evidence>
<comment type="subcellular location">
    <subcellularLocation>
        <location evidence="1">Golgi apparatus membrane</location>
        <topology evidence="1">Single-pass type II membrane protein</topology>
    </subcellularLocation>
</comment>
<evidence type="ECO:0000313" key="15">
    <source>
        <dbReference type="EMBL" id="EGC38995.1"/>
    </source>
</evidence>
<dbReference type="InterPro" id="IPR043538">
    <property type="entry name" value="XYLT"/>
</dbReference>
<dbReference type="UniPathway" id="UPA00756"/>
<dbReference type="EMBL" id="GL870965">
    <property type="protein sequence ID" value="EGC38995.1"/>
    <property type="molecule type" value="Genomic_DNA"/>
</dbReference>
<dbReference type="RefSeq" id="XP_003284448.1">
    <property type="nucleotide sequence ID" value="XM_003284400.1"/>
</dbReference>
<reference evidence="16" key="1">
    <citation type="journal article" date="2011" name="Genome Biol.">
        <title>Comparative genomics of the social amoebae Dictyostelium discoideum and Dictyostelium purpureum.</title>
        <authorList>
            <consortium name="US DOE Joint Genome Institute (JGI-PGF)"/>
            <person name="Sucgang R."/>
            <person name="Kuo A."/>
            <person name="Tian X."/>
            <person name="Salerno W."/>
            <person name="Parikh A."/>
            <person name="Feasley C.L."/>
            <person name="Dalin E."/>
            <person name="Tu H."/>
            <person name="Huang E."/>
            <person name="Barry K."/>
            <person name="Lindquist E."/>
            <person name="Shapiro H."/>
            <person name="Bruce D."/>
            <person name="Schmutz J."/>
            <person name="Salamov A."/>
            <person name="Fey P."/>
            <person name="Gaudet P."/>
            <person name="Anjard C."/>
            <person name="Babu M.M."/>
            <person name="Basu S."/>
            <person name="Bushmanova Y."/>
            <person name="van der Wel H."/>
            <person name="Katoh-Kurasawa M."/>
            <person name="Dinh C."/>
            <person name="Coutinho P.M."/>
            <person name="Saito T."/>
            <person name="Elias M."/>
            <person name="Schaap P."/>
            <person name="Kay R.R."/>
            <person name="Henrissat B."/>
            <person name="Eichinger L."/>
            <person name="Rivero F."/>
            <person name="Putnam N.H."/>
            <person name="West C.M."/>
            <person name="Loomis W.F."/>
            <person name="Chisholm R.L."/>
            <person name="Shaulsky G."/>
            <person name="Strassmann J.E."/>
            <person name="Queller D.C."/>
            <person name="Kuspa A."/>
            <person name="Grigoriev I.V."/>
        </authorList>
    </citation>
    <scope>NUCLEOTIDE SEQUENCE [LARGE SCALE GENOMIC DNA]</scope>
    <source>
        <strain evidence="16">QSDP1</strain>
    </source>
</reference>
<sequence>MKILIILVLLNFLYSFGNGSNLNIHLVKNGGLKFGDKTICPLSYGGEDCSLANTTELCNHAQDPHYGEVGPICCWSKYRKQIDLTDLKLTDGENENKSENDKIFSIFETYGPFFDRDVDLVNSILEKDTFGEYKMKYQDFFQRNPNNNQIQREPSQPLGFVILIHKIDIDAIDNLFKVLYQPYHYYVIHIDKNFSDLNKIQLLNDYLKDLQAKGRATENIYEKYPNNIKISDLRFNGEWGTISLVYMELASYTVLFDMVEERSQATNLPSLFSHMINYSLNDMITRSLKNISRTLFEGENIDTTYLHCCMADVKARYDRIYYEDHKGVGISKNAISKYGCGIEAVPSKGDVLDGSQWHFLTSKFVHFLISSTKSLEKLFSLKFSMIPDESFFQNGQAIFNGPVEKRTHRATLWNNIRYNVSISDLDLIDREETFIIRKVYDNNVREEMIKRYNLLE</sequence>
<keyword evidence="14" id="KW-0732">Signal</keyword>
<dbReference type="InterPro" id="IPR003406">
    <property type="entry name" value="Glyco_trans_14"/>
</dbReference>
<dbReference type="GO" id="GO:0000139">
    <property type="term" value="C:Golgi membrane"/>
    <property type="evidence" value="ECO:0007669"/>
    <property type="project" value="UniProtKB-SubCell"/>
</dbReference>
<dbReference type="AlphaFoldDB" id="F0ZAL2"/>
<keyword evidence="11" id="KW-1015">Disulfide bond</keyword>
<proteinExistence type="inferred from homology"/>
<dbReference type="Pfam" id="PF02485">
    <property type="entry name" value="Branch"/>
    <property type="match status" value="1"/>
</dbReference>
<evidence type="ECO:0000256" key="12">
    <source>
        <dbReference type="ARBA" id="ARBA00023180"/>
    </source>
</evidence>
<feature type="signal peptide" evidence="14">
    <location>
        <begin position="1"/>
        <end position="19"/>
    </location>
</feature>
<comment type="catalytic activity">
    <reaction evidence="13">
        <text>UDP-alpha-D-xylose + L-seryl-[protein] = 3-O-(beta-D-xylosyl)-L-seryl-[protein] + UDP + H(+)</text>
        <dbReference type="Rhea" id="RHEA:50192"/>
        <dbReference type="Rhea" id="RHEA-COMP:9863"/>
        <dbReference type="Rhea" id="RHEA-COMP:12567"/>
        <dbReference type="ChEBI" id="CHEBI:15378"/>
        <dbReference type="ChEBI" id="CHEBI:29999"/>
        <dbReference type="ChEBI" id="CHEBI:57632"/>
        <dbReference type="ChEBI" id="CHEBI:58223"/>
        <dbReference type="ChEBI" id="CHEBI:132085"/>
        <dbReference type="EC" id="2.4.2.26"/>
    </reaction>
</comment>
<keyword evidence="8" id="KW-0479">Metal-binding</keyword>
<name>F0ZAL2_DICPU</name>
<dbReference type="OMA" id="HWINDET"/>
<dbReference type="OrthoDB" id="20316at2759"/>
<keyword evidence="10" id="KW-0472">Membrane</keyword>
<dbReference type="GO" id="GO:0046872">
    <property type="term" value="F:metal ion binding"/>
    <property type="evidence" value="ECO:0007669"/>
    <property type="project" value="UniProtKB-KW"/>
</dbReference>
<evidence type="ECO:0000256" key="3">
    <source>
        <dbReference type="ARBA" id="ARBA00005093"/>
    </source>
</evidence>
<comment type="pathway">
    <text evidence="2">Glycan metabolism; chondroitin sulfate biosynthesis.</text>
</comment>
<dbReference type="GeneID" id="10506097"/>
<feature type="chain" id="PRO_5003264983" description="protein xylosyltransferase" evidence="14">
    <location>
        <begin position="20"/>
        <end position="456"/>
    </location>
</feature>
<keyword evidence="7" id="KW-0808">Transferase</keyword>
<dbReference type="UniPathway" id="UPA00755"/>
<comment type="pathway">
    <text evidence="3">Glycan metabolism; heparan sulfate biosynthesis.</text>
</comment>
<evidence type="ECO:0000256" key="13">
    <source>
        <dbReference type="ARBA" id="ARBA00047847"/>
    </source>
</evidence>
<keyword evidence="6" id="KW-0328">Glycosyltransferase</keyword>
<evidence type="ECO:0000256" key="2">
    <source>
        <dbReference type="ARBA" id="ARBA00004840"/>
    </source>
</evidence>
<evidence type="ECO:0000256" key="7">
    <source>
        <dbReference type="ARBA" id="ARBA00022679"/>
    </source>
</evidence>
<evidence type="ECO:0000256" key="11">
    <source>
        <dbReference type="ARBA" id="ARBA00023157"/>
    </source>
</evidence>
<evidence type="ECO:0000256" key="6">
    <source>
        <dbReference type="ARBA" id="ARBA00022676"/>
    </source>
</evidence>
<evidence type="ECO:0000256" key="10">
    <source>
        <dbReference type="ARBA" id="ARBA00023136"/>
    </source>
</evidence>
<dbReference type="Proteomes" id="UP000001064">
    <property type="component" value="Unassembled WGS sequence"/>
</dbReference>
<evidence type="ECO:0000256" key="8">
    <source>
        <dbReference type="ARBA" id="ARBA00022723"/>
    </source>
</evidence>
<dbReference type="EC" id="2.4.2.26" evidence="5"/>
<evidence type="ECO:0000313" key="16">
    <source>
        <dbReference type="Proteomes" id="UP000001064"/>
    </source>
</evidence>
<keyword evidence="9" id="KW-0333">Golgi apparatus</keyword>
<evidence type="ECO:0000256" key="5">
    <source>
        <dbReference type="ARBA" id="ARBA00011972"/>
    </source>
</evidence>
<evidence type="ECO:0000256" key="4">
    <source>
        <dbReference type="ARBA" id="ARBA00010195"/>
    </source>
</evidence>
<dbReference type="GO" id="GO:0030158">
    <property type="term" value="F:protein xylosyltransferase activity"/>
    <property type="evidence" value="ECO:0000318"/>
    <property type="project" value="GO_Central"/>
</dbReference>
<evidence type="ECO:0000256" key="14">
    <source>
        <dbReference type="SAM" id="SignalP"/>
    </source>
</evidence>
<dbReference type="KEGG" id="dpp:DICPUDRAFT_96706"/>
<dbReference type="PANTHER" id="PTHR46025:SF4">
    <property type="entry name" value="PROTEIN XYLOSYLTRANSFERASE"/>
    <property type="match status" value="1"/>
</dbReference>
<evidence type="ECO:0000256" key="9">
    <source>
        <dbReference type="ARBA" id="ARBA00023034"/>
    </source>
</evidence>
<keyword evidence="12" id="KW-0325">Glycoprotein</keyword>
<organism evidence="15 16">
    <name type="scientific">Dictyostelium purpureum</name>
    <name type="common">Slime mold</name>
    <dbReference type="NCBI Taxonomy" id="5786"/>
    <lineage>
        <taxon>Eukaryota</taxon>
        <taxon>Amoebozoa</taxon>
        <taxon>Evosea</taxon>
        <taxon>Eumycetozoa</taxon>
        <taxon>Dictyostelia</taxon>
        <taxon>Dictyosteliales</taxon>
        <taxon>Dictyosteliaceae</taxon>
        <taxon>Dictyostelium</taxon>
    </lineage>
</organism>
<dbReference type="VEuPathDB" id="AmoebaDB:DICPUDRAFT_96706"/>
<dbReference type="GO" id="GO:0050650">
    <property type="term" value="P:chondroitin sulfate proteoglycan biosynthetic process"/>
    <property type="evidence" value="ECO:0000318"/>
    <property type="project" value="GO_Central"/>
</dbReference>
<dbReference type="eggNOG" id="KOG0799">
    <property type="taxonomic scope" value="Eukaryota"/>
</dbReference>
<dbReference type="PANTHER" id="PTHR46025">
    <property type="entry name" value="XYLOSYLTRANSFERASE OXT"/>
    <property type="match status" value="1"/>
</dbReference>
<dbReference type="STRING" id="5786.F0ZAL2"/>
<dbReference type="InParanoid" id="F0ZAL2"/>
<comment type="similarity">
    <text evidence="4">Belongs to the glycosyltransferase 14 family. XylT subfamily.</text>
</comment>